<dbReference type="GO" id="GO:0000009">
    <property type="term" value="F:alpha-1,6-mannosyltransferase activity"/>
    <property type="evidence" value="ECO:0007669"/>
    <property type="project" value="TreeGrafter"/>
</dbReference>
<dbReference type="PANTHER" id="PTHR31306:SF10">
    <property type="entry name" value="ALPHA-1,6-MANNOSYLTRANSFERASE MNN11-RELATED"/>
    <property type="match status" value="1"/>
</dbReference>
<evidence type="ECO:0000313" key="6">
    <source>
        <dbReference type="Proteomes" id="UP001212411"/>
    </source>
</evidence>
<evidence type="ECO:0000256" key="3">
    <source>
        <dbReference type="ARBA" id="ARBA00022679"/>
    </source>
</evidence>
<dbReference type="KEGG" id="som:SOMG_01249"/>
<keyword evidence="2" id="KW-0328">Glycosyltransferase</keyword>
<dbReference type="GO" id="GO:0000136">
    <property type="term" value="C:mannan polymerase complex"/>
    <property type="evidence" value="ECO:0007669"/>
    <property type="project" value="TreeGrafter"/>
</dbReference>
<keyword evidence="4" id="KW-0472">Membrane</keyword>
<dbReference type="RefSeq" id="XP_056035001.1">
    <property type="nucleotide sequence ID" value="XM_056180042.1"/>
</dbReference>
<evidence type="ECO:0000256" key="2">
    <source>
        <dbReference type="ARBA" id="ARBA00022676"/>
    </source>
</evidence>
<organism evidence="5 6">
    <name type="scientific">Schizosaccharomyces osmophilus</name>
    <dbReference type="NCBI Taxonomy" id="2545709"/>
    <lineage>
        <taxon>Eukaryota</taxon>
        <taxon>Fungi</taxon>
        <taxon>Dikarya</taxon>
        <taxon>Ascomycota</taxon>
        <taxon>Taphrinomycotina</taxon>
        <taxon>Schizosaccharomycetes</taxon>
        <taxon>Schizosaccharomycetales</taxon>
        <taxon>Schizosaccharomycetaceae</taxon>
        <taxon>Schizosaccharomyces</taxon>
    </lineage>
</organism>
<dbReference type="AlphaFoldDB" id="A0AAF0ATU6"/>
<dbReference type="GO" id="GO:0006487">
    <property type="term" value="P:protein N-linked glycosylation"/>
    <property type="evidence" value="ECO:0007669"/>
    <property type="project" value="TreeGrafter"/>
</dbReference>
<gene>
    <name evidence="5" type="primary">gmh4</name>
    <name evidence="5" type="ORF">SOMG_01249</name>
</gene>
<dbReference type="Pfam" id="PF05637">
    <property type="entry name" value="Glyco_transf_34"/>
    <property type="match status" value="1"/>
</dbReference>
<sequence length="310" mass="36237">MNLGRLLSRRAKYLSIFVVVLLLFCLYSFKSLTYTTSKRNGFQQPIQSKNTIRKDPNSILMLVLSNDQISDNPKFLEKLLLDRKEYAQRHGYQLVHKKDRDIERKYGTQNTWSLVTAIRETLYEHPEASWIWVLDPRAVIMNTGESLKEAIMNPEQLSNSFLRNFPVDPLKPHIRTRNKMDLEEIKLITTNDYNGISIRSFLLKNDDFAPFLLDSWNEPLFKMYKSEPELAERSALSHLLEIHPTIMENVALVSPKVLNSYTDSAVNLNYQEGDFLVLSNCENAASCERFFDTYVKQRRPYNPNKKKPYN</sequence>
<keyword evidence="4" id="KW-0812">Transmembrane</keyword>
<dbReference type="GeneID" id="80874731"/>
<keyword evidence="6" id="KW-1185">Reference proteome</keyword>
<dbReference type="Gene3D" id="3.90.550.10">
    <property type="entry name" value="Spore Coat Polysaccharide Biosynthesis Protein SpsA, Chain A"/>
    <property type="match status" value="1"/>
</dbReference>
<evidence type="ECO:0000256" key="4">
    <source>
        <dbReference type="SAM" id="Phobius"/>
    </source>
</evidence>
<keyword evidence="4" id="KW-1133">Transmembrane helix</keyword>
<accession>A0AAF0ATU6</accession>
<evidence type="ECO:0000256" key="1">
    <source>
        <dbReference type="ARBA" id="ARBA00005664"/>
    </source>
</evidence>
<feature type="transmembrane region" description="Helical" evidence="4">
    <location>
        <begin position="12"/>
        <end position="29"/>
    </location>
</feature>
<evidence type="ECO:0000313" key="5">
    <source>
        <dbReference type="EMBL" id="WBW70758.1"/>
    </source>
</evidence>
<proteinExistence type="inferred from homology"/>
<keyword evidence="3" id="KW-0808">Transferase</keyword>
<protein>
    <submittedName>
        <fullName evidence="5">Golgi alpha-1,6-galactosyltransferase Gmh4</fullName>
    </submittedName>
</protein>
<dbReference type="EMBL" id="CP115611">
    <property type="protein sequence ID" value="WBW70758.1"/>
    <property type="molecule type" value="Genomic_DNA"/>
</dbReference>
<dbReference type="Proteomes" id="UP001212411">
    <property type="component" value="Chromosome 1"/>
</dbReference>
<reference evidence="5 6" key="1">
    <citation type="journal article" date="2023" name="G3 (Bethesda)">
        <title>A high-quality reference genome for the fission yeast Schizosaccharomyces osmophilus.</title>
        <authorList>
            <person name="Jia G.S."/>
            <person name="Zhang W.C."/>
            <person name="Liang Y."/>
            <person name="Liu X.H."/>
            <person name="Rhind N."/>
            <person name="Pidoux A."/>
            <person name="Brysch-Herzberg M."/>
            <person name="Du L.L."/>
        </authorList>
    </citation>
    <scope>NUCLEOTIDE SEQUENCE [LARGE SCALE GENOMIC DNA]</scope>
    <source>
        <strain evidence="5 6">CBS 15793</strain>
    </source>
</reference>
<name>A0AAF0ATU6_9SCHI</name>
<dbReference type="InterPro" id="IPR008630">
    <property type="entry name" value="Glyco_trans_34"/>
</dbReference>
<dbReference type="InterPro" id="IPR029044">
    <property type="entry name" value="Nucleotide-diphossugar_trans"/>
</dbReference>
<dbReference type="PANTHER" id="PTHR31306">
    <property type="entry name" value="ALPHA-1,6-MANNOSYLTRANSFERASE MNN11-RELATED"/>
    <property type="match status" value="1"/>
</dbReference>
<comment type="similarity">
    <text evidence="1">Belongs to the glycosyltransferase 34 family.</text>
</comment>